<dbReference type="InterPro" id="IPR010301">
    <property type="entry name" value="RRP1"/>
</dbReference>
<dbReference type="Pfam" id="PF05997">
    <property type="entry name" value="Nop52"/>
    <property type="match status" value="1"/>
</dbReference>
<evidence type="ECO:0000256" key="2">
    <source>
        <dbReference type="ARBA" id="ARBA00006374"/>
    </source>
</evidence>
<protein>
    <submittedName>
        <fullName evidence="6">Uncharacterized protein</fullName>
    </submittedName>
</protein>
<reference evidence="6" key="2">
    <citation type="submission" date="2022-10" db="EMBL/GenBank/DDBJ databases">
        <authorList>
            <consortium name="ENA_rothamsted_submissions"/>
            <consortium name="culmorum"/>
            <person name="King R."/>
        </authorList>
    </citation>
    <scope>NUCLEOTIDE SEQUENCE</scope>
</reference>
<evidence type="ECO:0000256" key="4">
    <source>
        <dbReference type="ARBA" id="ARBA00023242"/>
    </source>
</evidence>
<comment type="similarity">
    <text evidence="2">Belongs to the RRP1 family.</text>
</comment>
<feature type="compositionally biased region" description="Acidic residues" evidence="5">
    <location>
        <begin position="265"/>
        <end position="276"/>
    </location>
</feature>
<dbReference type="Proteomes" id="UP001153620">
    <property type="component" value="Chromosome 3"/>
</dbReference>
<feature type="compositionally biased region" description="Basic and acidic residues" evidence="5">
    <location>
        <begin position="518"/>
        <end position="531"/>
    </location>
</feature>
<dbReference type="OrthoDB" id="2019504at2759"/>
<keyword evidence="7" id="KW-1185">Reference proteome</keyword>
<feature type="compositionally biased region" description="Acidic residues" evidence="5">
    <location>
        <begin position="379"/>
        <end position="388"/>
    </location>
</feature>
<accession>A0A9N9WUL4</accession>
<evidence type="ECO:0000256" key="1">
    <source>
        <dbReference type="ARBA" id="ARBA00004123"/>
    </source>
</evidence>
<feature type="compositionally biased region" description="Polar residues" evidence="5">
    <location>
        <begin position="503"/>
        <end position="517"/>
    </location>
</feature>
<evidence type="ECO:0000256" key="3">
    <source>
        <dbReference type="ARBA" id="ARBA00022552"/>
    </source>
</evidence>
<dbReference type="GO" id="GO:0030688">
    <property type="term" value="C:preribosome, small subunit precursor"/>
    <property type="evidence" value="ECO:0007669"/>
    <property type="project" value="InterPro"/>
</dbReference>
<evidence type="ECO:0000313" key="7">
    <source>
        <dbReference type="Proteomes" id="UP001153620"/>
    </source>
</evidence>
<evidence type="ECO:0000256" key="5">
    <source>
        <dbReference type="SAM" id="MobiDB-lite"/>
    </source>
</evidence>
<dbReference type="EMBL" id="OU895879">
    <property type="protein sequence ID" value="CAG9809835.1"/>
    <property type="molecule type" value="Genomic_DNA"/>
</dbReference>
<reference evidence="6" key="1">
    <citation type="submission" date="2022-01" db="EMBL/GenBank/DDBJ databases">
        <authorList>
            <person name="King R."/>
        </authorList>
    </citation>
    <scope>NUCLEOTIDE SEQUENCE</scope>
</reference>
<keyword evidence="4" id="KW-0539">Nucleus</keyword>
<sequence length="679" mass="78345">MNDKKDVLAQELKFAKLLASNDQKIRNNVLKSLKKWLNTRSQSSYQFSDSDFLRLWKGLYYCMWMSDKPLVQEELSEELGSLLHCFPNVKIAIQFFQAFLETMCIEWFGIDQWRIDKFMMLVRRVSRQMLFAIKNVEWEDEALKLFSNALNKTVFQVNKCPKSLIFHICDLYIEEIAKVSDGELAEDRTHLLIEPFLVYYTKLNDPIALKHVEKTVVNQLLFQSSLGQDYQEKFEIWKQANFPTKSIDDLEIKYRVRGNKRSNDDDMSDGQEEDLEERPLDPRAGRVNVSLNELAFDALKFAETIENLRYKQFATSKSRKGLARMADHFRRFANEVFPIGVKIMPQEDEHDEESAIDLDLKAIQLAEFEKKLAIGDVDSESSDFDEDLDNRKHGKLKRKNKNENSTNKIDEKKQKLSKLHNERFFKTKEDFTQDTVKPDEEEEEPKPADIKIKKKKTATDKNAEQVPRKIKKQKRKNLPDTATVEKQEQETVEELPKKALKLSKTSSPSAKGSTQPFKETDEWSEPLKDGEVEIFVPSRKQKLKALQQAEEKEQKQKQKSSNLVLNPFAKNSGLGKKSKNKGSADDTAAASTSQIFATPPPRIKLQESSTSKSNGKRVIIALNKNIAQSENDYIKQVKDSPNLPTNNLLLKPSKSLLKPNALPSPINPFYKKKSLKMDF</sequence>
<feature type="compositionally biased region" description="Basic and acidic residues" evidence="5">
    <location>
        <begin position="483"/>
        <end position="497"/>
    </location>
</feature>
<feature type="compositionally biased region" description="Basic and acidic residues" evidence="5">
    <location>
        <begin position="445"/>
        <end position="467"/>
    </location>
</feature>
<keyword evidence="3" id="KW-0698">rRNA processing</keyword>
<feature type="region of interest" description="Disordered" evidence="5">
    <location>
        <begin position="260"/>
        <end position="281"/>
    </location>
</feature>
<feature type="region of interest" description="Disordered" evidence="5">
    <location>
        <begin position="379"/>
        <end position="616"/>
    </location>
</feature>
<dbReference type="PANTHER" id="PTHR13026:SF0">
    <property type="entry name" value="RIBOSOMAL RNA PROCESSING 1B"/>
    <property type="match status" value="1"/>
</dbReference>
<name>A0A9N9WUL4_9DIPT</name>
<proteinExistence type="inferred from homology"/>
<organism evidence="6 7">
    <name type="scientific">Chironomus riparius</name>
    <dbReference type="NCBI Taxonomy" id="315576"/>
    <lineage>
        <taxon>Eukaryota</taxon>
        <taxon>Metazoa</taxon>
        <taxon>Ecdysozoa</taxon>
        <taxon>Arthropoda</taxon>
        <taxon>Hexapoda</taxon>
        <taxon>Insecta</taxon>
        <taxon>Pterygota</taxon>
        <taxon>Neoptera</taxon>
        <taxon>Endopterygota</taxon>
        <taxon>Diptera</taxon>
        <taxon>Nematocera</taxon>
        <taxon>Chironomoidea</taxon>
        <taxon>Chironomidae</taxon>
        <taxon>Chironominae</taxon>
        <taxon>Chironomus</taxon>
    </lineage>
</organism>
<dbReference type="GO" id="GO:0005634">
    <property type="term" value="C:nucleus"/>
    <property type="evidence" value="ECO:0007669"/>
    <property type="project" value="UniProtKB-SubCell"/>
</dbReference>
<dbReference type="GO" id="GO:0006364">
    <property type="term" value="P:rRNA processing"/>
    <property type="evidence" value="ECO:0007669"/>
    <property type="project" value="UniProtKB-KW"/>
</dbReference>
<feature type="compositionally biased region" description="Basic and acidic residues" evidence="5">
    <location>
        <begin position="408"/>
        <end position="431"/>
    </location>
</feature>
<evidence type="ECO:0000313" key="6">
    <source>
        <dbReference type="EMBL" id="CAG9809835.1"/>
    </source>
</evidence>
<dbReference type="AlphaFoldDB" id="A0A9N9WUL4"/>
<dbReference type="PANTHER" id="PTHR13026">
    <property type="entry name" value="NNP-1 PROTEIN NOVEL NUCLEAR PROTEIN 1 NOP52"/>
    <property type="match status" value="1"/>
</dbReference>
<comment type="subcellular location">
    <subcellularLocation>
        <location evidence="1">Nucleus</location>
    </subcellularLocation>
</comment>
<gene>
    <name evidence="6" type="ORF">CHIRRI_LOCUS12655</name>
</gene>